<keyword evidence="3" id="KW-1185">Reference proteome</keyword>
<dbReference type="Proteomes" id="UP000313359">
    <property type="component" value="Unassembled WGS sequence"/>
</dbReference>
<accession>A0A5C2SCI5</accession>
<sequence length="263" mass="29036">MWWALCIRSCHRPMPITILTMTSNPTTGRPLSATMRTSVSRYDVKPAYIRPCSLTQKFRPLLVTAHRANGDGRRRQSCSCGGVDWPRCGPRTTGPIHRLRARCQGARVPGCQGAMHMVARCWSLGPGKCSPRRTCNWRIYVRAPVPCPRTARLWCAFPVLLQVAALASLHRIAPFALVAHVVPPSPAYPYPLHQAPPPRQRWVGFARTTGRSPESGAPATTSSIGTHSIVSTRASNRKKPHNHTARADRARRSSKASVHVPKP</sequence>
<evidence type="ECO:0000256" key="1">
    <source>
        <dbReference type="SAM" id="MobiDB-lite"/>
    </source>
</evidence>
<reference evidence="2" key="1">
    <citation type="journal article" date="2018" name="Genome Biol. Evol.">
        <title>Genomics and development of Lentinus tigrinus, a white-rot wood-decaying mushroom with dimorphic fruiting bodies.</title>
        <authorList>
            <person name="Wu B."/>
            <person name="Xu Z."/>
            <person name="Knudson A."/>
            <person name="Carlson A."/>
            <person name="Chen N."/>
            <person name="Kovaka S."/>
            <person name="LaButti K."/>
            <person name="Lipzen A."/>
            <person name="Pennachio C."/>
            <person name="Riley R."/>
            <person name="Schakwitz W."/>
            <person name="Umezawa K."/>
            <person name="Ohm R.A."/>
            <person name="Grigoriev I.V."/>
            <person name="Nagy L.G."/>
            <person name="Gibbons J."/>
            <person name="Hibbett D."/>
        </authorList>
    </citation>
    <scope>NUCLEOTIDE SEQUENCE [LARGE SCALE GENOMIC DNA]</scope>
    <source>
        <strain evidence="2">ALCF2SS1-6</strain>
    </source>
</reference>
<gene>
    <name evidence="2" type="ORF">L227DRAFT_172766</name>
</gene>
<feature type="compositionally biased region" description="Basic residues" evidence="1">
    <location>
        <begin position="235"/>
        <end position="244"/>
    </location>
</feature>
<feature type="compositionally biased region" description="Polar residues" evidence="1">
    <location>
        <begin position="218"/>
        <end position="234"/>
    </location>
</feature>
<organism evidence="2 3">
    <name type="scientific">Lentinus tigrinus ALCF2SS1-6</name>
    <dbReference type="NCBI Taxonomy" id="1328759"/>
    <lineage>
        <taxon>Eukaryota</taxon>
        <taxon>Fungi</taxon>
        <taxon>Dikarya</taxon>
        <taxon>Basidiomycota</taxon>
        <taxon>Agaricomycotina</taxon>
        <taxon>Agaricomycetes</taxon>
        <taxon>Polyporales</taxon>
        <taxon>Polyporaceae</taxon>
        <taxon>Lentinus</taxon>
    </lineage>
</organism>
<evidence type="ECO:0000313" key="3">
    <source>
        <dbReference type="Proteomes" id="UP000313359"/>
    </source>
</evidence>
<dbReference type="EMBL" id="ML122272">
    <property type="protein sequence ID" value="RPD59056.1"/>
    <property type="molecule type" value="Genomic_DNA"/>
</dbReference>
<feature type="region of interest" description="Disordered" evidence="1">
    <location>
        <begin position="208"/>
        <end position="263"/>
    </location>
</feature>
<proteinExistence type="predicted"/>
<name>A0A5C2SCI5_9APHY</name>
<protein>
    <submittedName>
        <fullName evidence="2">Uncharacterized protein</fullName>
    </submittedName>
</protein>
<dbReference type="AlphaFoldDB" id="A0A5C2SCI5"/>
<evidence type="ECO:0000313" key="2">
    <source>
        <dbReference type="EMBL" id="RPD59056.1"/>
    </source>
</evidence>